<protein>
    <submittedName>
        <fullName evidence="1">Uncharacterized protein</fullName>
    </submittedName>
</protein>
<evidence type="ECO:0000313" key="2">
    <source>
        <dbReference type="Proteomes" id="UP000198790"/>
    </source>
</evidence>
<name>A0A1I1A225_9BACT</name>
<reference evidence="1 2" key="1">
    <citation type="submission" date="2016-10" db="EMBL/GenBank/DDBJ databases">
        <authorList>
            <person name="de Groot N.N."/>
        </authorList>
    </citation>
    <scope>NUCLEOTIDE SEQUENCE [LARGE SCALE GENOMIC DNA]</scope>
    <source>
        <strain evidence="1 2">DSM 23399</strain>
    </source>
</reference>
<dbReference type="EMBL" id="FOKK01000007">
    <property type="protein sequence ID" value="SFB30638.1"/>
    <property type="molecule type" value="Genomic_DNA"/>
</dbReference>
<accession>A0A1I1A225</accession>
<evidence type="ECO:0000313" key="1">
    <source>
        <dbReference type="EMBL" id="SFB30638.1"/>
    </source>
</evidence>
<keyword evidence="2" id="KW-1185">Reference proteome</keyword>
<sequence>MAEIFLELSCISEEVKVVLPNMLSSGTERAKL</sequence>
<dbReference type="Proteomes" id="UP000198790">
    <property type="component" value="Unassembled WGS sequence"/>
</dbReference>
<gene>
    <name evidence="1" type="ORF">SAMN04489723_10738</name>
</gene>
<dbReference type="STRING" id="237018.SAMN04489723_10738"/>
<dbReference type="AlphaFoldDB" id="A0A1I1A225"/>
<organism evidence="1 2">
    <name type="scientific">Algoriphagus aquimarinus</name>
    <dbReference type="NCBI Taxonomy" id="237018"/>
    <lineage>
        <taxon>Bacteria</taxon>
        <taxon>Pseudomonadati</taxon>
        <taxon>Bacteroidota</taxon>
        <taxon>Cytophagia</taxon>
        <taxon>Cytophagales</taxon>
        <taxon>Cyclobacteriaceae</taxon>
        <taxon>Algoriphagus</taxon>
    </lineage>
</organism>
<proteinExistence type="predicted"/>